<comment type="caution">
    <text evidence="1">The sequence shown here is derived from an EMBL/GenBank/DDBJ whole genome shotgun (WGS) entry which is preliminary data.</text>
</comment>
<dbReference type="Proteomes" id="UP000033035">
    <property type="component" value="Unassembled WGS sequence"/>
</dbReference>
<accession>A0A0F5IYJ0</accession>
<protein>
    <submittedName>
        <fullName evidence="1">Uncharacterized protein</fullName>
    </submittedName>
</protein>
<dbReference type="EMBL" id="AQHW01000020">
    <property type="protein sequence ID" value="KKB50644.1"/>
    <property type="molecule type" value="Genomic_DNA"/>
</dbReference>
<organism evidence="1 2">
    <name type="scientific">Parabacteroides gordonii MS-1 = DSM 23371</name>
    <dbReference type="NCBI Taxonomy" id="1203610"/>
    <lineage>
        <taxon>Bacteria</taxon>
        <taxon>Pseudomonadati</taxon>
        <taxon>Bacteroidota</taxon>
        <taxon>Bacteroidia</taxon>
        <taxon>Bacteroidales</taxon>
        <taxon>Tannerellaceae</taxon>
        <taxon>Parabacteroides</taxon>
    </lineage>
</organism>
<evidence type="ECO:0000313" key="1">
    <source>
        <dbReference type="EMBL" id="KKB50644.1"/>
    </source>
</evidence>
<keyword evidence="2" id="KW-1185">Reference proteome</keyword>
<sequence length="130" mass="15416">MKKVLLILSFLFLLLLNMQVKLEDKDILSPQEMTFICNNVKHPLQDELKNYDLNQGHNTTYCLTTRTLVISTRCERPFKVTTRLLELFLQKEQKILNKVSETFLITQSIKFSTLRMRSGHWVYVLRKIII</sequence>
<dbReference type="HOGENOM" id="CLU_1936016_0_0_10"/>
<proteinExistence type="predicted"/>
<name>A0A0F5IYJ0_9BACT</name>
<evidence type="ECO:0000313" key="2">
    <source>
        <dbReference type="Proteomes" id="UP000033035"/>
    </source>
</evidence>
<dbReference type="AlphaFoldDB" id="A0A0F5IYJ0"/>
<gene>
    <name evidence="1" type="ORF">HMPREF1536_04183</name>
</gene>
<dbReference type="PATRIC" id="fig|1203610.3.peg.4257"/>
<reference evidence="1 2" key="1">
    <citation type="submission" date="2013-04" db="EMBL/GenBank/DDBJ databases">
        <title>The Genome Sequence of Parabacteroides gordonii DSM 23371.</title>
        <authorList>
            <consortium name="The Broad Institute Genomics Platform"/>
            <person name="Earl A."/>
            <person name="Ward D."/>
            <person name="Feldgarden M."/>
            <person name="Gevers D."/>
            <person name="Martens E."/>
            <person name="Sakamoto M."/>
            <person name="Benno Y."/>
            <person name="Suzuki N."/>
            <person name="Matsunaga N."/>
            <person name="Koshihara K."/>
            <person name="Seki M."/>
            <person name="Komiya H."/>
            <person name="Walker B."/>
            <person name="Young S."/>
            <person name="Zeng Q."/>
            <person name="Gargeya S."/>
            <person name="Fitzgerald M."/>
            <person name="Haas B."/>
            <person name="Abouelleil A."/>
            <person name="Allen A.W."/>
            <person name="Alvarado L."/>
            <person name="Arachchi H.M."/>
            <person name="Berlin A.M."/>
            <person name="Chapman S.B."/>
            <person name="Gainer-Dewar J."/>
            <person name="Goldberg J."/>
            <person name="Griggs A."/>
            <person name="Gujja S."/>
            <person name="Hansen M."/>
            <person name="Howarth C."/>
            <person name="Imamovic A."/>
            <person name="Ireland A."/>
            <person name="Larimer J."/>
            <person name="McCowan C."/>
            <person name="Murphy C."/>
            <person name="Pearson M."/>
            <person name="Poon T.W."/>
            <person name="Priest M."/>
            <person name="Roberts A."/>
            <person name="Saif S."/>
            <person name="Shea T."/>
            <person name="Sisk P."/>
            <person name="Sykes S."/>
            <person name="Wortman J."/>
            <person name="Nusbaum C."/>
            <person name="Birren B."/>
        </authorList>
    </citation>
    <scope>NUCLEOTIDE SEQUENCE [LARGE SCALE GENOMIC DNA]</scope>
    <source>
        <strain evidence="1 2">MS-1</strain>
    </source>
</reference>
<dbReference type="STRING" id="1203610.HMPREF1536_04183"/>